<dbReference type="Proteomes" id="UP000239709">
    <property type="component" value="Chromosome"/>
</dbReference>
<keyword evidence="2" id="KW-1185">Reference proteome</keyword>
<proteinExistence type="predicted"/>
<organism evidence="1 2">
    <name type="scientific">Ottowia oryzae</name>
    <dbReference type="NCBI Taxonomy" id="2109914"/>
    <lineage>
        <taxon>Bacteria</taxon>
        <taxon>Pseudomonadati</taxon>
        <taxon>Pseudomonadota</taxon>
        <taxon>Betaproteobacteria</taxon>
        <taxon>Burkholderiales</taxon>
        <taxon>Comamonadaceae</taxon>
        <taxon>Ottowia</taxon>
    </lineage>
</organism>
<dbReference type="KEGG" id="otk:C6570_05025"/>
<name>A0A2S0MD53_9BURK</name>
<reference evidence="1 2" key="1">
    <citation type="submission" date="2018-03" db="EMBL/GenBank/DDBJ databases">
        <title>Genome sequencing of Ottowia sp.</title>
        <authorList>
            <person name="Kim S.-J."/>
            <person name="Heo J."/>
            <person name="Kwon S.-W."/>
        </authorList>
    </citation>
    <scope>NUCLEOTIDE SEQUENCE [LARGE SCALE GENOMIC DNA]</scope>
    <source>
        <strain evidence="1 2">KADR8-3</strain>
    </source>
</reference>
<evidence type="ECO:0000313" key="1">
    <source>
        <dbReference type="EMBL" id="AVO33691.1"/>
    </source>
</evidence>
<sequence length="153" mass="16579">MNPNNFLGAEPLIIARLKAVLPDDVHVLSAAELAKIAGEQQPTPAVHVVYDGYRTEDTKVPAVVRVVQSWITVVVARNVADIEQGFHARQAAGPLASQVVEALYRHTLKNDKDEAFGNGPLRLAAAPNPGFDDGHFYLPLAWDCPINFISNAC</sequence>
<dbReference type="OrthoDB" id="8812168at2"/>
<evidence type="ECO:0000313" key="2">
    <source>
        <dbReference type="Proteomes" id="UP000239709"/>
    </source>
</evidence>
<dbReference type="AlphaFoldDB" id="A0A2S0MD53"/>
<gene>
    <name evidence="1" type="ORF">C6570_05025</name>
</gene>
<dbReference type="Pfam" id="PF23840">
    <property type="entry name" value="Phage_tail_terminator"/>
    <property type="match status" value="1"/>
</dbReference>
<dbReference type="RefSeq" id="WP_106702248.1">
    <property type="nucleotide sequence ID" value="NZ_CP027666.1"/>
</dbReference>
<protein>
    <submittedName>
        <fullName evidence="1">Uncharacterized protein</fullName>
    </submittedName>
</protein>
<accession>A0A2S0MD53</accession>
<dbReference type="EMBL" id="CP027666">
    <property type="protein sequence ID" value="AVO33691.1"/>
    <property type="molecule type" value="Genomic_DNA"/>
</dbReference>
<dbReference type="InterPro" id="IPR056912">
    <property type="entry name" value="Phage_JBD30_tail_term-like"/>
</dbReference>